<proteinExistence type="predicted"/>
<reference evidence="1 2" key="1">
    <citation type="submission" date="2015-11" db="EMBL/GenBank/DDBJ databases">
        <title>Exploring the genomic traits of fungus-feeding bacterial genus Collimonas.</title>
        <authorList>
            <person name="Song C."/>
            <person name="Schmidt R."/>
            <person name="de Jager V."/>
            <person name="Krzyzanowska D."/>
            <person name="Jongedijk E."/>
            <person name="Cankar K."/>
            <person name="Beekwilder J."/>
            <person name="van Veen A."/>
            <person name="de Boer W."/>
            <person name="van Veen J.A."/>
            <person name="Garbeva P."/>
        </authorList>
    </citation>
    <scope>NUCLEOTIDE SEQUENCE [LARGE SCALE GENOMIC DNA]</scope>
    <source>
        <strain evidence="1 2">Ter291</strain>
    </source>
</reference>
<organism evidence="1 2">
    <name type="scientific">Collimonas pratensis</name>
    <dbReference type="NCBI Taxonomy" id="279113"/>
    <lineage>
        <taxon>Bacteria</taxon>
        <taxon>Pseudomonadati</taxon>
        <taxon>Pseudomonadota</taxon>
        <taxon>Betaproteobacteria</taxon>
        <taxon>Burkholderiales</taxon>
        <taxon>Oxalobacteraceae</taxon>
        <taxon>Collimonas</taxon>
    </lineage>
</organism>
<protein>
    <recommendedName>
        <fullName evidence="3">Type I restriction endonuclease subunit M</fullName>
    </recommendedName>
</protein>
<gene>
    <name evidence="1" type="ORF">CPter291_1007</name>
</gene>
<sequence>MALLVFDHFVVNLIHLWGFTMPDQPSSSENRPFLIIAVTHSSPLFGVGQVIVTAGALDLLDRLGINASTLLARHQQGDGGDIDREDAATNTWAVQADERLQSAYILGKPHERLWIITERDRSVTTLLLPEEY</sequence>
<evidence type="ECO:0000313" key="1">
    <source>
        <dbReference type="EMBL" id="AMP13285.1"/>
    </source>
</evidence>
<evidence type="ECO:0000313" key="2">
    <source>
        <dbReference type="Proteomes" id="UP000074914"/>
    </source>
</evidence>
<dbReference type="EMBL" id="CP013236">
    <property type="protein sequence ID" value="AMP13285.1"/>
    <property type="molecule type" value="Genomic_DNA"/>
</dbReference>
<accession>A0ABM5Z2H8</accession>
<dbReference type="Proteomes" id="UP000074914">
    <property type="component" value="Chromosome"/>
</dbReference>
<evidence type="ECO:0008006" key="3">
    <source>
        <dbReference type="Google" id="ProtNLM"/>
    </source>
</evidence>
<keyword evidence="2" id="KW-1185">Reference proteome</keyword>
<name>A0ABM5Z2H8_9BURK</name>